<dbReference type="AlphaFoldDB" id="Q1UZN9"/>
<evidence type="ECO:0000313" key="1">
    <source>
        <dbReference type="EMBL" id="EAS84152.1"/>
    </source>
</evidence>
<dbReference type="Proteomes" id="UP000005306">
    <property type="component" value="Unassembled WGS sequence"/>
</dbReference>
<reference evidence="1 2" key="1">
    <citation type="submission" date="2006-04" db="EMBL/GenBank/DDBJ databases">
        <authorList>
            <person name="Giovannoni S.J."/>
            <person name="Cho J.-C."/>
            <person name="Ferriera S."/>
            <person name="Johnson J."/>
            <person name="Kravitz S."/>
            <person name="Halpern A."/>
            <person name="Remington K."/>
            <person name="Beeson K."/>
            <person name="Tran B."/>
            <person name="Rogers Y.-H."/>
            <person name="Friedman R."/>
            <person name="Venter J.C."/>
        </authorList>
    </citation>
    <scope>NUCLEOTIDE SEQUENCE [LARGE SCALE GENOMIC DNA]</scope>
    <source>
        <strain evidence="1 2">HTCC1002</strain>
    </source>
</reference>
<protein>
    <submittedName>
        <fullName evidence="1">Uncharacterized protein</fullName>
    </submittedName>
</protein>
<gene>
    <name evidence="1" type="ORF">PU1002_00480</name>
</gene>
<name>Q1UZN9_PELU1</name>
<dbReference type="EMBL" id="AAPV01000002">
    <property type="protein sequence ID" value="EAS84152.1"/>
    <property type="molecule type" value="Genomic_DNA"/>
</dbReference>
<proteinExistence type="predicted"/>
<organism evidence="1 2">
    <name type="scientific">Pelagibacter ubique (strain HTCC1002)</name>
    <dbReference type="NCBI Taxonomy" id="314261"/>
    <lineage>
        <taxon>Bacteria</taxon>
        <taxon>Pseudomonadati</taxon>
        <taxon>Pseudomonadota</taxon>
        <taxon>Alphaproteobacteria</taxon>
        <taxon>Candidatus Pelagibacterales</taxon>
        <taxon>Candidatus Pelagibacteraceae</taxon>
        <taxon>Candidatus Pelagibacter</taxon>
    </lineage>
</organism>
<dbReference type="RefSeq" id="WP_006996739.1">
    <property type="nucleotide sequence ID" value="NZ_CH724130.1"/>
</dbReference>
<comment type="caution">
    <text evidence="1">The sequence shown here is derived from an EMBL/GenBank/DDBJ whole genome shotgun (WGS) entry which is preliminary data.</text>
</comment>
<accession>Q1UZN9</accession>
<dbReference type="HOGENOM" id="CLU_2599521_0_0_5"/>
<evidence type="ECO:0000313" key="2">
    <source>
        <dbReference type="Proteomes" id="UP000005306"/>
    </source>
</evidence>
<sequence>MNNENFICPNCDSKEILEQKFLSIEEPNNSNPWSSVTQVIKCNSCKKTIPAHLGERWDGISLEQAKKEYLEKYSNDRTI</sequence>